<comment type="caution">
    <text evidence="2">The sequence shown here is derived from an EMBL/GenBank/DDBJ whole genome shotgun (WGS) entry which is preliminary data.</text>
</comment>
<dbReference type="AlphaFoldDB" id="A0A1F7W116"/>
<reference evidence="2 3" key="1">
    <citation type="journal article" date="2016" name="Nat. Commun.">
        <title>Thousands of microbial genomes shed light on interconnected biogeochemical processes in an aquifer system.</title>
        <authorList>
            <person name="Anantharaman K."/>
            <person name="Brown C.T."/>
            <person name="Hug L.A."/>
            <person name="Sharon I."/>
            <person name="Castelle C.J."/>
            <person name="Probst A.J."/>
            <person name="Thomas B.C."/>
            <person name="Singh A."/>
            <person name="Wilkins M.J."/>
            <person name="Karaoz U."/>
            <person name="Brodie E.L."/>
            <person name="Williams K.H."/>
            <person name="Hubbard S.S."/>
            <person name="Banfield J.F."/>
        </authorList>
    </citation>
    <scope>NUCLEOTIDE SEQUENCE [LARGE SCALE GENOMIC DNA]</scope>
</reference>
<organism evidence="2 3">
    <name type="scientific">Candidatus Uhrbacteria bacterium RIFOXYB2_FULL_45_11</name>
    <dbReference type="NCBI Taxonomy" id="1802421"/>
    <lineage>
        <taxon>Bacteria</taxon>
        <taxon>Candidatus Uhriibacteriota</taxon>
    </lineage>
</organism>
<evidence type="ECO:0000313" key="3">
    <source>
        <dbReference type="Proteomes" id="UP000177331"/>
    </source>
</evidence>
<dbReference type="EMBL" id="MGFD01000067">
    <property type="protein sequence ID" value="OGL96471.1"/>
    <property type="molecule type" value="Genomic_DNA"/>
</dbReference>
<dbReference type="Proteomes" id="UP000177331">
    <property type="component" value="Unassembled WGS sequence"/>
</dbReference>
<dbReference type="STRING" id="1802421.A2318_00655"/>
<evidence type="ECO:0000313" key="2">
    <source>
        <dbReference type="EMBL" id="OGL96471.1"/>
    </source>
</evidence>
<sequence>MKQQTTVPLSDESCDESPRLIPRRFAKKPDRPEIDPDHGEKTGEVVLEHDWITTDKKRWIR</sequence>
<feature type="compositionally biased region" description="Basic and acidic residues" evidence="1">
    <location>
        <begin position="27"/>
        <end position="46"/>
    </location>
</feature>
<protein>
    <submittedName>
        <fullName evidence="2">Uncharacterized protein</fullName>
    </submittedName>
</protein>
<accession>A0A1F7W116</accession>
<feature type="region of interest" description="Disordered" evidence="1">
    <location>
        <begin position="1"/>
        <end position="46"/>
    </location>
</feature>
<name>A0A1F7W116_9BACT</name>
<proteinExistence type="predicted"/>
<evidence type="ECO:0000256" key="1">
    <source>
        <dbReference type="SAM" id="MobiDB-lite"/>
    </source>
</evidence>
<gene>
    <name evidence="2" type="ORF">A2318_00655</name>
</gene>